<dbReference type="GO" id="GO:0016887">
    <property type="term" value="F:ATP hydrolysis activity"/>
    <property type="evidence" value="ECO:0007669"/>
    <property type="project" value="InterPro"/>
</dbReference>
<dbReference type="SUPFAM" id="SSF52540">
    <property type="entry name" value="P-loop containing nucleoside triphosphate hydrolases"/>
    <property type="match status" value="1"/>
</dbReference>
<dbReference type="CDD" id="cd03293">
    <property type="entry name" value="ABC_NrtD_SsuB_transporters"/>
    <property type="match status" value="1"/>
</dbReference>
<evidence type="ECO:0000256" key="2">
    <source>
        <dbReference type="ARBA" id="ARBA00022741"/>
    </source>
</evidence>
<evidence type="ECO:0000313" key="6">
    <source>
        <dbReference type="Proteomes" id="UP000636888"/>
    </source>
</evidence>
<evidence type="ECO:0000256" key="1">
    <source>
        <dbReference type="ARBA" id="ARBA00022448"/>
    </source>
</evidence>
<protein>
    <submittedName>
        <fullName evidence="5">ABC transporter ATP-binding protein</fullName>
    </submittedName>
</protein>
<reference evidence="5" key="1">
    <citation type="submission" date="2020-12" db="EMBL/GenBank/DDBJ databases">
        <title>Geomonas sp. Red875, isolated from river sediment.</title>
        <authorList>
            <person name="Xu Z."/>
            <person name="Zhang Z."/>
            <person name="Masuda Y."/>
            <person name="Itoh H."/>
            <person name="Senoo K."/>
        </authorList>
    </citation>
    <scope>NUCLEOTIDE SEQUENCE</scope>
    <source>
        <strain evidence="5">Red875</strain>
    </source>
</reference>
<dbReference type="InterPro" id="IPR027417">
    <property type="entry name" value="P-loop_NTPase"/>
</dbReference>
<organism evidence="5 6">
    <name type="scientific">Geomesophilobacter sediminis</name>
    <dbReference type="NCBI Taxonomy" id="2798584"/>
    <lineage>
        <taxon>Bacteria</taxon>
        <taxon>Pseudomonadati</taxon>
        <taxon>Thermodesulfobacteriota</taxon>
        <taxon>Desulfuromonadia</taxon>
        <taxon>Geobacterales</taxon>
        <taxon>Geobacteraceae</taxon>
        <taxon>Geomesophilobacter</taxon>
    </lineage>
</organism>
<dbReference type="GO" id="GO:0005524">
    <property type="term" value="F:ATP binding"/>
    <property type="evidence" value="ECO:0007669"/>
    <property type="project" value="UniProtKB-KW"/>
</dbReference>
<dbReference type="InterPro" id="IPR050166">
    <property type="entry name" value="ABC_transporter_ATP-bind"/>
</dbReference>
<dbReference type="AlphaFoldDB" id="A0A8J7M0B8"/>
<dbReference type="PANTHER" id="PTHR42788:SF13">
    <property type="entry name" value="ALIPHATIC SULFONATES IMPORT ATP-BINDING PROTEIN SSUB"/>
    <property type="match status" value="1"/>
</dbReference>
<name>A0A8J7M0B8_9BACT</name>
<dbReference type="PANTHER" id="PTHR42788">
    <property type="entry name" value="TAURINE IMPORT ATP-BINDING PROTEIN-RELATED"/>
    <property type="match status" value="1"/>
</dbReference>
<dbReference type="RefSeq" id="WP_199383195.1">
    <property type="nucleotide sequence ID" value="NZ_JAEMHM010000004.1"/>
</dbReference>
<dbReference type="Pfam" id="PF00005">
    <property type="entry name" value="ABC_tran"/>
    <property type="match status" value="1"/>
</dbReference>
<dbReference type="InterPro" id="IPR003439">
    <property type="entry name" value="ABC_transporter-like_ATP-bd"/>
</dbReference>
<dbReference type="Proteomes" id="UP000636888">
    <property type="component" value="Unassembled WGS sequence"/>
</dbReference>
<comment type="caution">
    <text evidence="5">The sequence shown here is derived from an EMBL/GenBank/DDBJ whole genome shotgun (WGS) entry which is preliminary data.</text>
</comment>
<keyword evidence="1" id="KW-0813">Transport</keyword>
<dbReference type="InterPro" id="IPR017871">
    <property type="entry name" value="ABC_transporter-like_CS"/>
</dbReference>
<evidence type="ECO:0000259" key="4">
    <source>
        <dbReference type="PROSITE" id="PS50893"/>
    </source>
</evidence>
<evidence type="ECO:0000313" key="5">
    <source>
        <dbReference type="EMBL" id="MBJ6724362.1"/>
    </source>
</evidence>
<dbReference type="InterPro" id="IPR003593">
    <property type="entry name" value="AAA+_ATPase"/>
</dbReference>
<evidence type="ECO:0000256" key="3">
    <source>
        <dbReference type="ARBA" id="ARBA00022840"/>
    </source>
</evidence>
<dbReference type="PROSITE" id="PS50893">
    <property type="entry name" value="ABC_TRANSPORTER_2"/>
    <property type="match status" value="1"/>
</dbReference>
<dbReference type="SMART" id="SM00382">
    <property type="entry name" value="AAA"/>
    <property type="match status" value="1"/>
</dbReference>
<keyword evidence="2" id="KW-0547">Nucleotide-binding</keyword>
<keyword evidence="6" id="KW-1185">Reference proteome</keyword>
<proteinExistence type="predicted"/>
<dbReference type="PROSITE" id="PS00211">
    <property type="entry name" value="ABC_TRANSPORTER_1"/>
    <property type="match status" value="1"/>
</dbReference>
<dbReference type="Gene3D" id="3.40.50.300">
    <property type="entry name" value="P-loop containing nucleotide triphosphate hydrolases"/>
    <property type="match status" value="1"/>
</dbReference>
<feature type="domain" description="ABC transporter" evidence="4">
    <location>
        <begin position="9"/>
        <end position="241"/>
    </location>
</feature>
<gene>
    <name evidence="5" type="ORF">JFN93_06555</name>
</gene>
<dbReference type="EMBL" id="JAEMHM010000004">
    <property type="protein sequence ID" value="MBJ6724362.1"/>
    <property type="molecule type" value="Genomic_DNA"/>
</dbReference>
<sequence>MSSETTAKIRLREVEKRFVSARGEDQIAVARLDLDIRAGEFVCLVGPSGCGKTTLINLMAGFEKPTTGEVIIDGKVATAPDPDHIMIFQDYGLYPWRTVLGNVLFGLQARKVPAAEAREKALATLELVGLSHAKDKHPHELSGGMKQRVSIARALAVEPSVLFMDEPFAALDAFTRLHLQDELLRIWNEKKPTVVFVTHDLDEAITLGERVVLMAPRPGRIQRILDVKLAHPRERTDHDFAVFRKQLFEEFHLVHRQAAEAAEYAI</sequence>
<keyword evidence="3 5" id="KW-0067">ATP-binding</keyword>
<accession>A0A8J7M0B8</accession>